<evidence type="ECO:0000313" key="2">
    <source>
        <dbReference type="Proteomes" id="UP001274321"/>
    </source>
</evidence>
<dbReference type="Proteomes" id="UP001274321">
    <property type="component" value="Unassembled WGS sequence"/>
</dbReference>
<dbReference type="EMBL" id="JAXAFJ010000006">
    <property type="protein sequence ID" value="MDX6806547.1"/>
    <property type="molecule type" value="Genomic_DNA"/>
</dbReference>
<gene>
    <name evidence="1" type="ORF">SCD90_10760</name>
</gene>
<proteinExistence type="predicted"/>
<protein>
    <submittedName>
        <fullName evidence="1">Uncharacterized protein</fullName>
    </submittedName>
</protein>
<accession>A0ABU4RNW8</accession>
<comment type="caution">
    <text evidence="1">The sequence shown here is derived from an EMBL/GenBank/DDBJ whole genome shotgun (WGS) entry which is preliminary data.</text>
</comment>
<organism evidence="1 2">
    <name type="scientific">Terrihabitans rhizophilus</name>
    <dbReference type="NCBI Taxonomy" id="3092662"/>
    <lineage>
        <taxon>Bacteria</taxon>
        <taxon>Pseudomonadati</taxon>
        <taxon>Pseudomonadota</taxon>
        <taxon>Alphaproteobacteria</taxon>
        <taxon>Hyphomicrobiales</taxon>
        <taxon>Terrihabitans</taxon>
    </lineage>
</organism>
<reference evidence="1 2" key="1">
    <citation type="submission" date="2023-11" db="EMBL/GenBank/DDBJ databases">
        <authorList>
            <person name="Bao R."/>
        </authorList>
    </citation>
    <scope>NUCLEOTIDE SEQUENCE [LARGE SCALE GENOMIC DNA]</scope>
    <source>
        <strain evidence="1 2">PJ23</strain>
    </source>
</reference>
<name>A0ABU4RNW8_9HYPH</name>
<evidence type="ECO:0000313" key="1">
    <source>
        <dbReference type="EMBL" id="MDX6806547.1"/>
    </source>
</evidence>
<sequence>MLFVLRAIFWLSLVTWLMSPPSGEDITGTLARDAVEQATGYCSANPATCLGVAQKLHQTGASLLATQQPHAVPLPQPRPVSLAAAARHGNASVLSRVEDDIAGRGSER</sequence>
<keyword evidence="2" id="KW-1185">Reference proteome</keyword>